<dbReference type="PANTHER" id="PTHR12764:SF5">
    <property type="entry name" value="LD29485P"/>
    <property type="match status" value="1"/>
</dbReference>
<dbReference type="InterPro" id="IPR036322">
    <property type="entry name" value="WD40_repeat_dom_sf"/>
</dbReference>
<evidence type="ECO:0000259" key="11">
    <source>
        <dbReference type="Pfam" id="PF24797"/>
    </source>
</evidence>
<dbReference type="InterPro" id="IPR039857">
    <property type="entry name" value="Ift122/121"/>
</dbReference>
<keyword evidence="3" id="KW-0853">WD repeat</keyword>
<evidence type="ECO:0000259" key="12">
    <source>
        <dbReference type="Pfam" id="PF25768"/>
    </source>
</evidence>
<dbReference type="PIRSF" id="PIRSF037536">
    <property type="entry name" value="WD_repeat_p35"/>
    <property type="match status" value="1"/>
</dbReference>
<feature type="domain" description="IFT121/TULP4 N-terminal" evidence="11">
    <location>
        <begin position="1"/>
        <end position="348"/>
    </location>
</feature>
<evidence type="ECO:0000259" key="9">
    <source>
        <dbReference type="Pfam" id="PF23145"/>
    </source>
</evidence>
<evidence type="ECO:0000256" key="2">
    <source>
        <dbReference type="ARBA" id="ARBA00022490"/>
    </source>
</evidence>
<keyword evidence="8" id="KW-0966">Cell projection</keyword>
<evidence type="ECO:0000256" key="4">
    <source>
        <dbReference type="ARBA" id="ARBA00022737"/>
    </source>
</evidence>
<evidence type="ECO:0000256" key="6">
    <source>
        <dbReference type="ARBA" id="ARBA00023069"/>
    </source>
</evidence>
<evidence type="ECO:0000256" key="7">
    <source>
        <dbReference type="ARBA" id="ARBA00023212"/>
    </source>
</evidence>
<dbReference type="SUPFAM" id="SSF50978">
    <property type="entry name" value="WD40 repeat-like"/>
    <property type="match status" value="2"/>
</dbReference>
<dbReference type="GO" id="GO:1905515">
    <property type="term" value="P:non-motile cilium assembly"/>
    <property type="evidence" value="ECO:0007669"/>
    <property type="project" value="TreeGrafter"/>
</dbReference>
<dbReference type="Gene3D" id="2.130.10.10">
    <property type="entry name" value="YVTN repeat-like/Quinoprotein amine dehydrogenase"/>
    <property type="match status" value="1"/>
</dbReference>
<dbReference type="InterPro" id="IPR015943">
    <property type="entry name" value="WD40/YVTN_repeat-like_dom_sf"/>
</dbReference>
<keyword evidence="2" id="KW-0963">Cytoplasm</keyword>
<dbReference type="InterPro" id="IPR056158">
    <property type="entry name" value="Beta-prop_IFT121_2nd"/>
</dbReference>
<dbReference type="OrthoDB" id="10260567at2759"/>
<dbReference type="InterPro" id="IPR017233">
    <property type="entry name" value="WDR35"/>
</dbReference>
<dbReference type="Pfam" id="PF25170">
    <property type="entry name" value="TPR_WDR35"/>
    <property type="match status" value="1"/>
</dbReference>
<sequence length="1339" mass="150982">MFAYLSKKIAIPNNQVVSSIAWSMNHGYLACGGESGLLKVLKLDVNKCENTKGLTSQIDLSMNQTLKGHSSMFVTNGLNCLGTIQIITWNDSFEKLTTADEEGVIIVWALCKGLWYEEMINNRNKSRVKGLKWDREGRRICIAYEDGAVIVGSVDGNRIWHKELKCTELVCVEWAPHGRSLLLGLLSGEVHVYDSLGVFLNKLPIYCLNDVHGAVTLAGFAWYKGENYLLDSASPSLVVCFDIGRCQIMKNENDTSPVLLDTGLGINCCAWNEDGSILAIGGHQKYLCDSQPEANQHIGIMQFYSNFGDHLYSLALPGKEPTACAWEGAGSFRLAIAINSYVYFANLRLKYHWTYSPNAHSLIYAFTRSEAHNKIGMFWDIKRGITRLKPVENLMGIAGDGDYCCVTERATSTNPPYRITVYNTLGSVIDCKMTDVEPKFTVMVGTYVAIASNSLIFLWQFKNPRGLFGISSVSKIRSKPREGIQRMCHIDHKDGSLAFKPDCSPFNIDSLTSTSQTLSSYTNVDSFASLLRAKPSENPIVAMTANDARSLFVARSNGDVVRYRLPELWPEVCVHVTDKLIVRIEVNCDSSTLGVIDEHGILTLHSIPESQDNDSSLSQDYSKFSDFACREVWDLKFSSVRYHGPLICFDDDPKTFAVMEKTKLVFFHETEAEPAIQSSAYIASFSDLEVVGVLLDDVMQQFEHPKPESIVRIPTRTLNECRNLIEHGQLEKARTYIENHPHPRFWYDNATSGPLIILRIYAEAALHDLNLTDAEFGFVMCQYYQGIDFVKRLRNIQSEVVRMAEVRAYFNDFDGAEGLFLNADRCDLAIELRKRLGDWFRVAQLAKESGAVVRDRELTEVWNAIGDHYFNKQCWSQAADFYRQGGEYSKLIRCLFRLEDYDTLENLVTELPEGHCLLPELARIFSSISSATPAAAALALYHKIVKPPVIRLVSKYLSIKSRRIFGLLKCGKLKEAVDVCLELNDWSLAVQLTNVPSSPDGDSVEHDVTARAALKRRLVSRLRAAVFNFLDNSHPFDAVEILKRAGYYLDAARLLLRETRTAQSSGASLKNLKKMYVMIGILIEKHHEQPKSSPGMHDYACSVENSDHYDSLFSGEEDNSPQFNLGAMDEQVSLINERPRHQEKKSALDVCSEDTGTPKRTLVLPLNTYEVTRLIDQPWRGAEACHYLMLSQKQLYSEMYEQALRTAILLRDYDDIFEPRRIHSIIALCALKASAFATASQEFMKLQNISGWSTKERQKLEDMVFDIFSRHPPENQLKTSASIELDMMLESETKVPICAVTGQPVTDYQFWMCPVCKHSAYEAEISRMHNCPICHSPVQ</sequence>
<evidence type="ECO:0000256" key="1">
    <source>
        <dbReference type="ARBA" id="ARBA00004120"/>
    </source>
</evidence>
<dbReference type="Pfam" id="PF25768">
    <property type="entry name" value="TPR_IFT121"/>
    <property type="match status" value="1"/>
</dbReference>
<evidence type="ECO:0000313" key="13">
    <source>
        <dbReference type="EMBL" id="VDD82634.1"/>
    </source>
</evidence>
<dbReference type="InterPro" id="IPR057361">
    <property type="entry name" value="TPR_WDR35"/>
</dbReference>
<dbReference type="InterPro" id="IPR057979">
    <property type="entry name" value="TPR_IFT121"/>
</dbReference>
<dbReference type="PANTHER" id="PTHR12764">
    <property type="entry name" value="WD REPEAT DOMAIN-RELATED"/>
    <property type="match status" value="1"/>
</dbReference>
<dbReference type="Pfam" id="PF23390">
    <property type="entry name" value="Beta-prop_WDR35_2nd"/>
    <property type="match status" value="1"/>
</dbReference>
<dbReference type="GO" id="GO:0061512">
    <property type="term" value="P:protein localization to cilium"/>
    <property type="evidence" value="ECO:0007669"/>
    <property type="project" value="TreeGrafter"/>
</dbReference>
<feature type="domain" description="IFT121-like zinc finger" evidence="9">
    <location>
        <begin position="1296"/>
        <end position="1338"/>
    </location>
</feature>
<protein>
    <submittedName>
        <fullName evidence="13">Uncharacterized protein</fullName>
    </submittedName>
</protein>
<dbReference type="InterPro" id="IPR056170">
    <property type="entry name" value="Znf_IFT121-like"/>
</dbReference>
<keyword evidence="6" id="KW-0969">Cilium</keyword>
<feature type="domain" description="IFT121 second beta-propeller" evidence="10">
    <location>
        <begin position="353"/>
        <end position="712"/>
    </location>
</feature>
<evidence type="ECO:0000256" key="8">
    <source>
        <dbReference type="ARBA" id="ARBA00023273"/>
    </source>
</evidence>
<dbReference type="GO" id="GO:0035721">
    <property type="term" value="P:intraciliary retrograde transport"/>
    <property type="evidence" value="ECO:0007669"/>
    <property type="project" value="TreeGrafter"/>
</dbReference>
<dbReference type="Pfam" id="PF24797">
    <property type="entry name" value="Beta-prop_WDR35_TULP_N"/>
    <property type="match status" value="1"/>
</dbReference>
<reference evidence="13 14" key="1">
    <citation type="submission" date="2018-10" db="EMBL/GenBank/DDBJ databases">
        <authorList>
            <consortium name="Pathogen Informatics"/>
        </authorList>
    </citation>
    <scope>NUCLEOTIDE SEQUENCE [LARGE SCALE GENOMIC DNA]</scope>
</reference>
<dbReference type="GO" id="GO:0097730">
    <property type="term" value="C:non-motile cilium"/>
    <property type="evidence" value="ECO:0007669"/>
    <property type="project" value="TreeGrafter"/>
</dbReference>
<evidence type="ECO:0000259" key="10">
    <source>
        <dbReference type="Pfam" id="PF23390"/>
    </source>
</evidence>
<dbReference type="Proteomes" id="UP000267029">
    <property type="component" value="Unassembled WGS sequence"/>
</dbReference>
<dbReference type="EMBL" id="UXSR01005546">
    <property type="protein sequence ID" value="VDD82634.1"/>
    <property type="molecule type" value="Genomic_DNA"/>
</dbReference>
<dbReference type="GO" id="GO:0030991">
    <property type="term" value="C:intraciliary transport particle A"/>
    <property type="evidence" value="ECO:0007669"/>
    <property type="project" value="TreeGrafter"/>
</dbReference>
<gene>
    <name evidence="13" type="ORF">MCOS_LOCUS8637</name>
</gene>
<dbReference type="InterPro" id="IPR056159">
    <property type="entry name" value="Beta-prop_IFT121_TULP_N"/>
</dbReference>
<dbReference type="STRING" id="53468.A0A158QVW0"/>
<keyword evidence="14" id="KW-1185">Reference proteome</keyword>
<evidence type="ECO:0000256" key="5">
    <source>
        <dbReference type="ARBA" id="ARBA00022794"/>
    </source>
</evidence>
<feature type="domain" description="IFT121-like TPR repeats" evidence="12">
    <location>
        <begin position="1176"/>
        <end position="1274"/>
    </location>
</feature>
<keyword evidence="7" id="KW-0206">Cytoskeleton</keyword>
<evidence type="ECO:0000256" key="3">
    <source>
        <dbReference type="ARBA" id="ARBA00022574"/>
    </source>
</evidence>
<dbReference type="InterPro" id="IPR001680">
    <property type="entry name" value="WD40_rpt"/>
</dbReference>
<keyword evidence="5" id="KW-0970">Cilium biogenesis/degradation</keyword>
<dbReference type="Pfam" id="PF23145">
    <property type="entry name" value="Zf_2nd_IFT121"/>
    <property type="match status" value="1"/>
</dbReference>
<proteinExistence type="predicted"/>
<accession>A0A158QVW0</accession>
<name>A0A158QVW0_MESCO</name>
<dbReference type="SMART" id="SM00320">
    <property type="entry name" value="WD40"/>
    <property type="match status" value="5"/>
</dbReference>
<organism evidence="13 14">
    <name type="scientific">Mesocestoides corti</name>
    <name type="common">Flatworm</name>
    <dbReference type="NCBI Taxonomy" id="53468"/>
    <lineage>
        <taxon>Eukaryota</taxon>
        <taxon>Metazoa</taxon>
        <taxon>Spiralia</taxon>
        <taxon>Lophotrochozoa</taxon>
        <taxon>Platyhelminthes</taxon>
        <taxon>Cestoda</taxon>
        <taxon>Eucestoda</taxon>
        <taxon>Cyclophyllidea</taxon>
        <taxon>Mesocestoididae</taxon>
        <taxon>Mesocestoides</taxon>
    </lineage>
</organism>
<dbReference type="Gene3D" id="1.25.40.470">
    <property type="match status" value="1"/>
</dbReference>
<evidence type="ECO:0000313" key="14">
    <source>
        <dbReference type="Proteomes" id="UP000267029"/>
    </source>
</evidence>
<keyword evidence="4" id="KW-0677">Repeat</keyword>
<comment type="subcellular location">
    <subcellularLocation>
        <location evidence="1">Cytoplasm</location>
        <location evidence="1">Cytoskeleton</location>
        <location evidence="1">Cilium basal body</location>
    </subcellularLocation>
</comment>